<dbReference type="PANTHER" id="PTHR35526:SF3">
    <property type="entry name" value="ANTI-SIGMA-F FACTOR RSBW"/>
    <property type="match status" value="1"/>
</dbReference>
<gene>
    <name evidence="3" type="ORF">FOY91_13875</name>
</gene>
<accession>A0A558QZW3</accession>
<dbReference type="Gene3D" id="3.30.565.10">
    <property type="entry name" value="Histidine kinase-like ATPase, C-terminal domain"/>
    <property type="match status" value="1"/>
</dbReference>
<comment type="caution">
    <text evidence="3">The sequence shown here is derived from an EMBL/GenBank/DDBJ whole genome shotgun (WGS) entry which is preliminary data.</text>
</comment>
<evidence type="ECO:0000259" key="2">
    <source>
        <dbReference type="Pfam" id="PF13581"/>
    </source>
</evidence>
<keyword evidence="1" id="KW-0418">Kinase</keyword>
<dbReference type="InterPro" id="IPR050267">
    <property type="entry name" value="Anti-sigma-factor_SerPK"/>
</dbReference>
<reference evidence="3 4" key="1">
    <citation type="submission" date="2019-07" db="EMBL/GenBank/DDBJ databases">
        <title>Sphingomonas solaris sp. nov., isolated from a solar panel from Boston, Massachusetts.</title>
        <authorList>
            <person name="Tanner K."/>
            <person name="Pascual J."/>
            <person name="Mancuso C."/>
            <person name="Pereto J."/>
            <person name="Khalil A."/>
            <person name="Vilanova C."/>
        </authorList>
    </citation>
    <scope>NUCLEOTIDE SEQUENCE [LARGE SCALE GENOMIC DNA]</scope>
    <source>
        <strain evidence="3 4">R4DWN</strain>
    </source>
</reference>
<dbReference type="Proteomes" id="UP000318681">
    <property type="component" value="Unassembled WGS sequence"/>
</dbReference>
<evidence type="ECO:0000313" key="3">
    <source>
        <dbReference type="EMBL" id="TVV72681.1"/>
    </source>
</evidence>
<sequence length="139" mass="14615">MLDPAPMDGNDPDTIHVAADDHAVALATGFARGFARRHRLDEDAAARLAIVIEELVTNLVEHGGAPGCPIDLALVRMAGVVDITILDSGTHFDPRDAVTSTLPPARGGGVGISLVLAWATVTDYCQANGRNRLMLRLPA</sequence>
<dbReference type="GO" id="GO:0004674">
    <property type="term" value="F:protein serine/threonine kinase activity"/>
    <property type="evidence" value="ECO:0007669"/>
    <property type="project" value="UniProtKB-KW"/>
</dbReference>
<keyword evidence="3" id="KW-0067">ATP-binding</keyword>
<dbReference type="RefSeq" id="WP_145153071.1">
    <property type="nucleotide sequence ID" value="NZ_VNIM01000059.1"/>
</dbReference>
<proteinExistence type="predicted"/>
<dbReference type="GO" id="GO:0005524">
    <property type="term" value="F:ATP binding"/>
    <property type="evidence" value="ECO:0007669"/>
    <property type="project" value="UniProtKB-KW"/>
</dbReference>
<keyword evidence="1" id="KW-0808">Transferase</keyword>
<dbReference type="CDD" id="cd16936">
    <property type="entry name" value="HATPase_RsbW-like"/>
    <property type="match status" value="1"/>
</dbReference>
<dbReference type="InterPro" id="IPR003594">
    <property type="entry name" value="HATPase_dom"/>
</dbReference>
<protein>
    <submittedName>
        <fullName evidence="3">ATP-binding protein</fullName>
    </submittedName>
</protein>
<dbReference type="SUPFAM" id="SSF55874">
    <property type="entry name" value="ATPase domain of HSP90 chaperone/DNA topoisomerase II/histidine kinase"/>
    <property type="match status" value="1"/>
</dbReference>
<keyword evidence="3" id="KW-0547">Nucleotide-binding</keyword>
<evidence type="ECO:0000313" key="4">
    <source>
        <dbReference type="Proteomes" id="UP000318681"/>
    </source>
</evidence>
<name>A0A558QZW3_9SPHN</name>
<dbReference type="PANTHER" id="PTHR35526">
    <property type="entry name" value="ANTI-SIGMA-F FACTOR RSBW-RELATED"/>
    <property type="match status" value="1"/>
</dbReference>
<evidence type="ECO:0000256" key="1">
    <source>
        <dbReference type="ARBA" id="ARBA00022527"/>
    </source>
</evidence>
<dbReference type="AlphaFoldDB" id="A0A558QZW3"/>
<dbReference type="Pfam" id="PF13581">
    <property type="entry name" value="HATPase_c_2"/>
    <property type="match status" value="1"/>
</dbReference>
<dbReference type="OrthoDB" id="7564094at2"/>
<feature type="domain" description="Histidine kinase/HSP90-like ATPase" evidence="2">
    <location>
        <begin position="18"/>
        <end position="136"/>
    </location>
</feature>
<keyword evidence="1" id="KW-0723">Serine/threonine-protein kinase</keyword>
<organism evidence="3 4">
    <name type="scientific">Alterirhizorhabdus solaris</name>
    <dbReference type="NCBI Taxonomy" id="2529389"/>
    <lineage>
        <taxon>Bacteria</taxon>
        <taxon>Pseudomonadati</taxon>
        <taxon>Pseudomonadota</taxon>
        <taxon>Alphaproteobacteria</taxon>
        <taxon>Sphingomonadales</taxon>
        <taxon>Rhizorhabdaceae</taxon>
        <taxon>Alterirhizorhabdus</taxon>
    </lineage>
</organism>
<keyword evidence="4" id="KW-1185">Reference proteome</keyword>
<dbReference type="InterPro" id="IPR036890">
    <property type="entry name" value="HATPase_C_sf"/>
</dbReference>
<dbReference type="EMBL" id="VNIM01000059">
    <property type="protein sequence ID" value="TVV72681.1"/>
    <property type="molecule type" value="Genomic_DNA"/>
</dbReference>